<evidence type="ECO:0000313" key="4">
    <source>
        <dbReference type="EMBL" id="KAJ8763554.1"/>
    </source>
</evidence>
<dbReference type="SUPFAM" id="SSF53474">
    <property type="entry name" value="alpha/beta-Hydrolases"/>
    <property type="match status" value="1"/>
</dbReference>
<dbReference type="AlphaFoldDB" id="A0AAV8TB98"/>
<evidence type="ECO:0000256" key="2">
    <source>
        <dbReference type="PROSITE-ProRule" id="PRU10038"/>
    </source>
</evidence>
<name>A0AAV8TB98_9ROSI</name>
<comment type="similarity">
    <text evidence="1">Belongs to the 'GDXG' lipolytic enzyme family.</text>
</comment>
<comment type="caution">
    <text evidence="4">The sequence shown here is derived from an EMBL/GenBank/DDBJ whole genome shotgun (WGS) entry which is preliminary data.</text>
</comment>
<proteinExistence type="inferred from homology"/>
<evidence type="ECO:0000259" key="3">
    <source>
        <dbReference type="Pfam" id="PF07859"/>
    </source>
</evidence>
<dbReference type="Gene3D" id="3.40.50.1820">
    <property type="entry name" value="alpha/beta hydrolase"/>
    <property type="match status" value="1"/>
</dbReference>
<dbReference type="GO" id="GO:0016787">
    <property type="term" value="F:hydrolase activity"/>
    <property type="evidence" value="ECO:0007669"/>
    <property type="project" value="InterPro"/>
</dbReference>
<dbReference type="PANTHER" id="PTHR23024">
    <property type="entry name" value="ARYLACETAMIDE DEACETYLASE"/>
    <property type="match status" value="1"/>
</dbReference>
<dbReference type="Pfam" id="PF07859">
    <property type="entry name" value="Abhydrolase_3"/>
    <property type="match status" value="1"/>
</dbReference>
<sequence length="318" mass="35664">MASINDPEVAEDYLPFLRVYKDGRIERLIGTATVPPSLDPPQSDVLSKDVVYSPQENLSSRLYLPKHIASTSRKLPLLVYFHGGGFVIETAFSPTYHNYLNSFVKNVDVIVVSVDYRRAPEHPLPIAFDDCWSALKWVASHVDGSGPEEWLNSHADLGKVFMAGDSAGATIAHQMGIRYGQDKLSGFDLLGIVLVHPYFWGEEPVGDEVKDNKFREGMSRFWRLSCPTTGGCDDPFINPVADAKFASLGCSKVLVTVAQKDILRNRGWYYYENLKKSGWNGEVEIMEAEEEPHVFHLFKPSCDNSVAMFQKMSSFMNL</sequence>
<dbReference type="Proteomes" id="UP001159364">
    <property type="component" value="Linkage Group LG05"/>
</dbReference>
<dbReference type="EMBL" id="JAIWQS010000005">
    <property type="protein sequence ID" value="KAJ8763554.1"/>
    <property type="molecule type" value="Genomic_DNA"/>
</dbReference>
<evidence type="ECO:0000313" key="5">
    <source>
        <dbReference type="Proteomes" id="UP001159364"/>
    </source>
</evidence>
<dbReference type="PROSITE" id="PS01174">
    <property type="entry name" value="LIPASE_GDXG_SER"/>
    <property type="match status" value="1"/>
</dbReference>
<feature type="domain" description="Alpha/beta hydrolase fold-3" evidence="3">
    <location>
        <begin position="78"/>
        <end position="296"/>
    </location>
</feature>
<dbReference type="InterPro" id="IPR029058">
    <property type="entry name" value="AB_hydrolase_fold"/>
</dbReference>
<evidence type="ECO:0000256" key="1">
    <source>
        <dbReference type="ARBA" id="ARBA00010515"/>
    </source>
</evidence>
<dbReference type="InterPro" id="IPR013094">
    <property type="entry name" value="AB_hydrolase_3"/>
</dbReference>
<keyword evidence="5" id="KW-1185">Reference proteome</keyword>
<dbReference type="PANTHER" id="PTHR23024:SF467">
    <property type="entry name" value="CARBOXYLESTERASE 12-RELATED"/>
    <property type="match status" value="1"/>
</dbReference>
<protein>
    <recommendedName>
        <fullName evidence="3">Alpha/beta hydrolase fold-3 domain-containing protein</fullName>
    </recommendedName>
</protein>
<gene>
    <name evidence="4" type="ORF">K2173_002437</name>
</gene>
<feature type="active site" evidence="2">
    <location>
        <position position="166"/>
    </location>
</feature>
<accession>A0AAV8TB98</accession>
<organism evidence="4 5">
    <name type="scientific">Erythroxylum novogranatense</name>
    <dbReference type="NCBI Taxonomy" id="1862640"/>
    <lineage>
        <taxon>Eukaryota</taxon>
        <taxon>Viridiplantae</taxon>
        <taxon>Streptophyta</taxon>
        <taxon>Embryophyta</taxon>
        <taxon>Tracheophyta</taxon>
        <taxon>Spermatophyta</taxon>
        <taxon>Magnoliopsida</taxon>
        <taxon>eudicotyledons</taxon>
        <taxon>Gunneridae</taxon>
        <taxon>Pentapetalae</taxon>
        <taxon>rosids</taxon>
        <taxon>fabids</taxon>
        <taxon>Malpighiales</taxon>
        <taxon>Erythroxylaceae</taxon>
        <taxon>Erythroxylum</taxon>
    </lineage>
</organism>
<dbReference type="InterPro" id="IPR050466">
    <property type="entry name" value="Carboxylest/Gibb_receptor"/>
</dbReference>
<reference evidence="4 5" key="1">
    <citation type="submission" date="2021-09" db="EMBL/GenBank/DDBJ databases">
        <title>Genomic insights and catalytic innovation underlie evolution of tropane alkaloids biosynthesis.</title>
        <authorList>
            <person name="Wang Y.-J."/>
            <person name="Tian T."/>
            <person name="Huang J.-P."/>
            <person name="Huang S.-X."/>
        </authorList>
    </citation>
    <scope>NUCLEOTIDE SEQUENCE [LARGE SCALE GENOMIC DNA]</scope>
    <source>
        <strain evidence="4">KIB-2018</strain>
        <tissue evidence="4">Leaf</tissue>
    </source>
</reference>
<dbReference type="InterPro" id="IPR033140">
    <property type="entry name" value="Lipase_GDXG_put_SER_AS"/>
</dbReference>